<dbReference type="Proteomes" id="UP001292094">
    <property type="component" value="Unassembled WGS sequence"/>
</dbReference>
<organism evidence="2 3">
    <name type="scientific">Petrolisthes manimaculis</name>
    <dbReference type="NCBI Taxonomy" id="1843537"/>
    <lineage>
        <taxon>Eukaryota</taxon>
        <taxon>Metazoa</taxon>
        <taxon>Ecdysozoa</taxon>
        <taxon>Arthropoda</taxon>
        <taxon>Crustacea</taxon>
        <taxon>Multicrustacea</taxon>
        <taxon>Malacostraca</taxon>
        <taxon>Eumalacostraca</taxon>
        <taxon>Eucarida</taxon>
        <taxon>Decapoda</taxon>
        <taxon>Pleocyemata</taxon>
        <taxon>Anomura</taxon>
        <taxon>Galatheoidea</taxon>
        <taxon>Porcellanidae</taxon>
        <taxon>Petrolisthes</taxon>
    </lineage>
</organism>
<sequence length="76" mass="8162">MGDCRGEAVEEGYGEEGGVRGQDEECGLRGDGVNSMVSLKVESAKANGHGMFDISAVDQQWHANWRNGVTLCECEV</sequence>
<protein>
    <submittedName>
        <fullName evidence="2">Uncharacterized protein</fullName>
    </submittedName>
</protein>
<name>A0AAE1UHV0_9EUCA</name>
<evidence type="ECO:0000313" key="2">
    <source>
        <dbReference type="EMBL" id="KAK4319084.1"/>
    </source>
</evidence>
<gene>
    <name evidence="2" type="ORF">Pmani_009917</name>
</gene>
<feature type="compositionally biased region" description="Basic and acidic residues" evidence="1">
    <location>
        <begin position="17"/>
        <end position="28"/>
    </location>
</feature>
<dbReference type="AlphaFoldDB" id="A0AAE1UHV0"/>
<accession>A0AAE1UHV0</accession>
<feature type="region of interest" description="Disordered" evidence="1">
    <location>
        <begin position="1"/>
        <end position="30"/>
    </location>
</feature>
<keyword evidence="3" id="KW-1185">Reference proteome</keyword>
<reference evidence="2" key="1">
    <citation type="submission" date="2023-11" db="EMBL/GenBank/DDBJ databases">
        <title>Genome assemblies of two species of porcelain crab, Petrolisthes cinctipes and Petrolisthes manimaculis (Anomura: Porcellanidae).</title>
        <authorList>
            <person name="Angst P."/>
        </authorList>
    </citation>
    <scope>NUCLEOTIDE SEQUENCE</scope>
    <source>
        <strain evidence="2">PB745_02</strain>
        <tissue evidence="2">Gill</tissue>
    </source>
</reference>
<evidence type="ECO:0000256" key="1">
    <source>
        <dbReference type="SAM" id="MobiDB-lite"/>
    </source>
</evidence>
<dbReference type="EMBL" id="JAWZYT010000782">
    <property type="protein sequence ID" value="KAK4319084.1"/>
    <property type="molecule type" value="Genomic_DNA"/>
</dbReference>
<comment type="caution">
    <text evidence="2">The sequence shown here is derived from an EMBL/GenBank/DDBJ whole genome shotgun (WGS) entry which is preliminary data.</text>
</comment>
<proteinExistence type="predicted"/>
<evidence type="ECO:0000313" key="3">
    <source>
        <dbReference type="Proteomes" id="UP001292094"/>
    </source>
</evidence>